<dbReference type="EMBL" id="VYZK01001448">
    <property type="protein sequence ID" value="NWT76855.1"/>
    <property type="molecule type" value="Genomic_DNA"/>
</dbReference>
<dbReference type="GO" id="GO:0005789">
    <property type="term" value="C:endoplasmic reticulum membrane"/>
    <property type="evidence" value="ECO:0007669"/>
    <property type="project" value="TreeGrafter"/>
</dbReference>
<name>A0A7K5RBS7_9PASE</name>
<reference evidence="4 5" key="1">
    <citation type="submission" date="2019-09" db="EMBL/GenBank/DDBJ databases">
        <title>Bird 10,000 Genomes (B10K) Project - Family phase.</title>
        <authorList>
            <person name="Zhang G."/>
        </authorList>
    </citation>
    <scope>NUCLEOTIDE SEQUENCE [LARGE SCALE GENOMIC DNA]</scope>
    <source>
        <strain evidence="4">B10K-DU-013-18</strain>
        <tissue evidence="4">Muscle</tissue>
    </source>
</reference>
<dbReference type="OrthoDB" id="288590at2759"/>
<dbReference type="AlphaFoldDB" id="A0A7K5RBS7"/>
<feature type="region of interest" description="Disordered" evidence="3">
    <location>
        <begin position="34"/>
        <end position="57"/>
    </location>
</feature>
<keyword evidence="5" id="KW-1185">Reference proteome</keyword>
<comment type="caution">
    <text evidence="4">The sequence shown here is derived from an EMBL/GenBank/DDBJ whole genome shotgun (WGS) entry which is preliminary data.</text>
</comment>
<dbReference type="GO" id="GO:0004467">
    <property type="term" value="F:long-chain fatty acid-CoA ligase activity"/>
    <property type="evidence" value="ECO:0007669"/>
    <property type="project" value="TreeGrafter"/>
</dbReference>
<dbReference type="Proteomes" id="UP000566454">
    <property type="component" value="Unassembled WGS sequence"/>
</dbReference>
<dbReference type="InterPro" id="IPR042099">
    <property type="entry name" value="ANL_N_sf"/>
</dbReference>
<evidence type="ECO:0000313" key="5">
    <source>
        <dbReference type="Proteomes" id="UP000566454"/>
    </source>
</evidence>
<keyword evidence="2" id="KW-0436">Ligase</keyword>
<dbReference type="Gene3D" id="3.40.50.12780">
    <property type="entry name" value="N-terminal domain of ligase-like"/>
    <property type="match status" value="1"/>
</dbReference>
<protein>
    <submittedName>
        <fullName evidence="4">S27A3 protein</fullName>
    </submittedName>
</protein>
<organism evidence="4 5">
    <name type="scientific">Prunella himalayana</name>
    <dbReference type="NCBI Taxonomy" id="670356"/>
    <lineage>
        <taxon>Eukaryota</taxon>
        <taxon>Metazoa</taxon>
        <taxon>Chordata</taxon>
        <taxon>Craniata</taxon>
        <taxon>Vertebrata</taxon>
        <taxon>Euteleostomi</taxon>
        <taxon>Archelosauria</taxon>
        <taxon>Archosauria</taxon>
        <taxon>Dinosauria</taxon>
        <taxon>Saurischia</taxon>
        <taxon>Theropoda</taxon>
        <taxon>Coelurosauria</taxon>
        <taxon>Aves</taxon>
        <taxon>Neognathae</taxon>
        <taxon>Neoaves</taxon>
        <taxon>Telluraves</taxon>
        <taxon>Australaves</taxon>
        <taxon>Passeriformes</taxon>
        <taxon>Passeroidea</taxon>
        <taxon>Prunellidae</taxon>
        <taxon>Prunella</taxon>
    </lineage>
</organism>
<dbReference type="SUPFAM" id="SSF56801">
    <property type="entry name" value="Acetyl-CoA synthetase-like"/>
    <property type="match status" value="1"/>
</dbReference>
<evidence type="ECO:0000256" key="2">
    <source>
        <dbReference type="ARBA" id="ARBA00022598"/>
    </source>
</evidence>
<proteinExistence type="inferred from homology"/>
<evidence type="ECO:0000256" key="1">
    <source>
        <dbReference type="ARBA" id="ARBA00006432"/>
    </source>
</evidence>
<dbReference type="PANTHER" id="PTHR43107:SF12">
    <property type="entry name" value="LONG-CHAIN FATTY ACID TRANSPORT PROTEIN 3"/>
    <property type="match status" value="1"/>
</dbReference>
<comment type="similarity">
    <text evidence="1">Belongs to the ATP-dependent AMP-binding enzyme family.</text>
</comment>
<feature type="non-terminal residue" evidence="4">
    <location>
        <position position="1"/>
    </location>
</feature>
<dbReference type="GO" id="GO:0005886">
    <property type="term" value="C:plasma membrane"/>
    <property type="evidence" value="ECO:0007669"/>
    <property type="project" value="TreeGrafter"/>
</dbReference>
<feature type="non-terminal residue" evidence="4">
    <location>
        <position position="160"/>
    </location>
</feature>
<accession>A0A7K5RBS7</accession>
<sequence>PGRPCPQLFSPFEVVRYDVAAGAPERDKAGRCIRARTGERRARGAPGGARGGPVTVPVPAGETGLLIAPVTPRTPFLGYAGSPELSEQKLLRGVFAEGDEFFNTGDLVEQDEEQFVRFRDRIGDTFRWKGENVATTEVAEALLAHESLQEATVYGVTVPG</sequence>
<gene>
    <name evidence="4" type="primary">Slc27a3_1</name>
    <name evidence="4" type="ORF">PRUHIM_R08470</name>
</gene>
<evidence type="ECO:0000256" key="3">
    <source>
        <dbReference type="SAM" id="MobiDB-lite"/>
    </source>
</evidence>
<dbReference type="PANTHER" id="PTHR43107">
    <property type="entry name" value="LONG-CHAIN FATTY ACID TRANSPORT PROTEIN"/>
    <property type="match status" value="1"/>
</dbReference>
<evidence type="ECO:0000313" key="4">
    <source>
        <dbReference type="EMBL" id="NWT76855.1"/>
    </source>
</evidence>